<evidence type="ECO:0008006" key="3">
    <source>
        <dbReference type="Google" id="ProtNLM"/>
    </source>
</evidence>
<dbReference type="RefSeq" id="WP_224974864.1">
    <property type="nucleotide sequence ID" value="NZ_JAYJJU010000010.1"/>
</dbReference>
<evidence type="ECO:0000313" key="2">
    <source>
        <dbReference type="Proteomes" id="UP001298593"/>
    </source>
</evidence>
<reference evidence="1 2" key="1">
    <citation type="submission" date="2023-12" db="EMBL/GenBank/DDBJ databases">
        <title>Description of new species of Mycobacterium terrae complex isolated from sewage at the Sao Paulo Zoological Park Foundation in Brazil.</title>
        <authorList>
            <person name="Romagnoli C.L."/>
            <person name="Conceicao E.C."/>
            <person name="Machado E."/>
            <person name="Barreto L.B.P.F."/>
            <person name="Sharma A."/>
            <person name="Silva N.M."/>
            <person name="Marques L.E."/>
            <person name="Juliana M.A."/>
            <person name="Lourenco M.C.S."/>
            <person name="Digiampietri L.A."/>
            <person name="Suffys P.N."/>
            <person name="Viana-Niero C."/>
        </authorList>
    </citation>
    <scope>NUCLEOTIDE SEQUENCE [LARGE SCALE GENOMIC DNA]</scope>
    <source>
        <strain evidence="1 2">MYC340</strain>
    </source>
</reference>
<sequence>MTDEPMHLGPVDPEILDALWGVMQPLWTDEGETLLRVVETDPEWVAIADSFHDNFSQESDPRCPECGAAWNTIYMKIWQKGDFLICIDSFYCKRNTDHRWTRSTGPNRRIQA</sequence>
<dbReference type="Proteomes" id="UP001298593">
    <property type="component" value="Unassembled WGS sequence"/>
</dbReference>
<protein>
    <recommendedName>
        <fullName evidence="3">Transposase</fullName>
    </recommendedName>
</protein>
<evidence type="ECO:0000313" key="1">
    <source>
        <dbReference type="EMBL" id="MEB3032293.1"/>
    </source>
</evidence>
<organism evidence="1 2">
    <name type="scientific">[Mycobacterium] nativiensis</name>
    <dbReference type="NCBI Taxonomy" id="2855503"/>
    <lineage>
        <taxon>Bacteria</taxon>
        <taxon>Bacillati</taxon>
        <taxon>Actinomycetota</taxon>
        <taxon>Actinomycetes</taxon>
        <taxon>Mycobacteriales</taxon>
        <taxon>Mycobacteriaceae</taxon>
        <taxon>Mycolicibacter</taxon>
    </lineage>
</organism>
<comment type="caution">
    <text evidence="1">The sequence shown here is derived from an EMBL/GenBank/DDBJ whole genome shotgun (WGS) entry which is preliminary data.</text>
</comment>
<proteinExistence type="predicted"/>
<dbReference type="EMBL" id="JAYJJU010000010">
    <property type="protein sequence ID" value="MEB3032293.1"/>
    <property type="molecule type" value="Genomic_DNA"/>
</dbReference>
<accession>A0ABU5XWJ1</accession>
<keyword evidence="2" id="KW-1185">Reference proteome</keyword>
<name>A0ABU5XWJ1_9MYCO</name>
<gene>
    <name evidence="1" type="ORF">KV113_12080</name>
</gene>